<evidence type="ECO:0000313" key="1">
    <source>
        <dbReference type="EMBL" id="MFC6836976.1"/>
    </source>
</evidence>
<keyword evidence="2" id="KW-1185">Reference proteome</keyword>
<dbReference type="EMBL" id="JBHSXM010000001">
    <property type="protein sequence ID" value="MFC6836976.1"/>
    <property type="molecule type" value="Genomic_DNA"/>
</dbReference>
<dbReference type="Proteomes" id="UP001596406">
    <property type="component" value="Unassembled WGS sequence"/>
</dbReference>
<name>A0ABD5U9I6_9EURY</name>
<evidence type="ECO:0000313" key="2">
    <source>
        <dbReference type="Proteomes" id="UP001596406"/>
    </source>
</evidence>
<gene>
    <name evidence="1" type="ORF">ACFQHK_10695</name>
</gene>
<accession>A0ABD5U9I6</accession>
<reference evidence="1 2" key="1">
    <citation type="journal article" date="2019" name="Int. J. Syst. Evol. Microbiol.">
        <title>The Global Catalogue of Microorganisms (GCM) 10K type strain sequencing project: providing services to taxonomists for standard genome sequencing and annotation.</title>
        <authorList>
            <consortium name="The Broad Institute Genomics Platform"/>
            <consortium name="The Broad Institute Genome Sequencing Center for Infectious Disease"/>
            <person name="Wu L."/>
            <person name="Ma J."/>
        </authorList>
    </citation>
    <scope>NUCLEOTIDE SEQUENCE [LARGE SCALE GENOMIC DNA]</scope>
    <source>
        <strain evidence="1 2">PSRA2</strain>
    </source>
</reference>
<comment type="caution">
    <text evidence="1">The sequence shown here is derived from an EMBL/GenBank/DDBJ whole genome shotgun (WGS) entry which is preliminary data.</text>
</comment>
<organism evidence="1 2">
    <name type="scientific">Halomarina ordinaria</name>
    <dbReference type="NCBI Taxonomy" id="3033939"/>
    <lineage>
        <taxon>Archaea</taxon>
        <taxon>Methanobacteriati</taxon>
        <taxon>Methanobacteriota</taxon>
        <taxon>Stenosarchaea group</taxon>
        <taxon>Halobacteria</taxon>
        <taxon>Halobacteriales</taxon>
        <taxon>Natronomonadaceae</taxon>
        <taxon>Halomarina</taxon>
    </lineage>
</organism>
<proteinExistence type="predicted"/>
<protein>
    <submittedName>
        <fullName evidence="1">Uncharacterized protein</fullName>
    </submittedName>
</protein>
<sequence length="70" mass="8113">MTSLTESDSDADYLEHLDAYARERLAPHREHLERLAMLDTALSEDAKKALQMLDEAERGELPDEREEVRE</sequence>
<dbReference type="RefSeq" id="WP_304448649.1">
    <property type="nucleotide sequence ID" value="NZ_JARRAH010000001.1"/>
</dbReference>
<dbReference type="AlphaFoldDB" id="A0ABD5U9I6"/>